<dbReference type="Pfam" id="PF00660">
    <property type="entry name" value="SRP1_TIP1"/>
    <property type="match status" value="1"/>
</dbReference>
<evidence type="ECO:0000256" key="2">
    <source>
        <dbReference type="SAM" id="Phobius"/>
    </source>
</evidence>
<keyword evidence="2" id="KW-0472">Membrane</keyword>
<evidence type="ECO:0008006" key="6">
    <source>
        <dbReference type="Google" id="ProtNLM"/>
    </source>
</evidence>
<keyword evidence="5" id="KW-1185">Reference proteome</keyword>
<keyword evidence="2" id="KW-1133">Transmembrane helix</keyword>
<keyword evidence="3" id="KW-0732">Signal</keyword>
<dbReference type="HOGENOM" id="CLU_1397318_0_0_1"/>
<dbReference type="PROSITE" id="PS00724">
    <property type="entry name" value="SRP1_TIP1"/>
    <property type="match status" value="1"/>
</dbReference>
<evidence type="ECO:0000313" key="5">
    <source>
        <dbReference type="Proteomes" id="UP000019384"/>
    </source>
</evidence>
<evidence type="ECO:0000313" key="4">
    <source>
        <dbReference type="EMBL" id="CDK24598.1"/>
    </source>
</evidence>
<reference evidence="4" key="1">
    <citation type="submission" date="2013-12" db="EMBL/GenBank/DDBJ databases">
        <authorList>
            <person name="Genoscope - CEA"/>
        </authorList>
    </citation>
    <scope>NUCLEOTIDE SEQUENCE</scope>
    <source>
        <strain evidence="4">CBS 1993</strain>
    </source>
</reference>
<dbReference type="Proteomes" id="UP000019384">
    <property type="component" value="Unassembled WGS sequence"/>
</dbReference>
<organism evidence="4 5">
    <name type="scientific">Kuraishia capsulata CBS 1993</name>
    <dbReference type="NCBI Taxonomy" id="1382522"/>
    <lineage>
        <taxon>Eukaryota</taxon>
        <taxon>Fungi</taxon>
        <taxon>Dikarya</taxon>
        <taxon>Ascomycota</taxon>
        <taxon>Saccharomycotina</taxon>
        <taxon>Pichiomycetes</taxon>
        <taxon>Pichiales</taxon>
        <taxon>Pichiaceae</taxon>
        <taxon>Kuraishia</taxon>
    </lineage>
</organism>
<feature type="region of interest" description="Disordered" evidence="1">
    <location>
        <begin position="108"/>
        <end position="150"/>
    </location>
</feature>
<feature type="chain" id="PRO_5004880492" description="Temperature shock-inducible protein 1" evidence="3">
    <location>
        <begin position="20"/>
        <end position="203"/>
    </location>
</feature>
<dbReference type="GeneID" id="34518003"/>
<feature type="signal peptide" evidence="3">
    <location>
        <begin position="1"/>
        <end position="19"/>
    </location>
</feature>
<reference evidence="4" key="2">
    <citation type="submission" date="2014-02" db="EMBL/GenBank/DDBJ databases">
        <title>Complete DNA sequence of /Kuraishia capsulata/ illustrates novel genomic features among budding yeasts (/Saccharomycotina/).</title>
        <authorList>
            <person name="Morales L."/>
            <person name="Noel B."/>
            <person name="Porcel B."/>
            <person name="Marcet-Houben M."/>
            <person name="Hullo M-F."/>
            <person name="Sacerdot C."/>
            <person name="Tekaia F."/>
            <person name="Leh-Louis V."/>
            <person name="Despons L."/>
            <person name="Khanna V."/>
            <person name="Aury J-M."/>
            <person name="Barbe V."/>
            <person name="Couloux A."/>
            <person name="Labadie K."/>
            <person name="Pelletier E."/>
            <person name="Souciet J-L."/>
            <person name="Boekhout T."/>
            <person name="Gabaldon T."/>
            <person name="Wincker P."/>
            <person name="Dujon B."/>
        </authorList>
    </citation>
    <scope>NUCLEOTIDE SEQUENCE</scope>
    <source>
        <strain evidence="4">CBS 1993</strain>
    </source>
</reference>
<sequence length="203" mass="20907">MKFPIAIATLLALTNRAAAAVDSSEVAFVTVFYNDLKGNLNEYLSYIQAHTENDNAPLLSLYAQVQTYTDDSYTTVIDDNIYKEISTFATALPWYSTRLVSEYEDAVGGGSTEAASSTEASSSAKSSSAPVTSSSSAKSSSAATTKASSKATSKASSSASSIAPVATSENSAPAFAPERAAVMVPLLVTLGLLGVSTGLGLVM</sequence>
<keyword evidence="2" id="KW-0812">Transmembrane</keyword>
<evidence type="ECO:0000256" key="1">
    <source>
        <dbReference type="SAM" id="MobiDB-lite"/>
    </source>
</evidence>
<dbReference type="EMBL" id="HG793125">
    <property type="protein sequence ID" value="CDK24598.1"/>
    <property type="molecule type" value="Genomic_DNA"/>
</dbReference>
<dbReference type="InterPro" id="IPR000992">
    <property type="entry name" value="SRP1_TIP1"/>
</dbReference>
<dbReference type="RefSeq" id="XP_022456615.1">
    <property type="nucleotide sequence ID" value="XM_022605114.1"/>
</dbReference>
<protein>
    <recommendedName>
        <fullName evidence="6">Temperature shock-inducible protein 1</fullName>
    </recommendedName>
</protein>
<feature type="transmembrane region" description="Helical" evidence="2">
    <location>
        <begin position="180"/>
        <end position="202"/>
    </location>
</feature>
<dbReference type="OrthoDB" id="4069694at2759"/>
<gene>
    <name evidence="4" type="ORF">KUCA_T00000564001</name>
</gene>
<evidence type="ECO:0000256" key="3">
    <source>
        <dbReference type="SAM" id="SignalP"/>
    </source>
</evidence>
<feature type="compositionally biased region" description="Low complexity" evidence="1">
    <location>
        <begin position="112"/>
        <end position="150"/>
    </location>
</feature>
<accession>W6MGG6</accession>
<proteinExistence type="predicted"/>
<name>W6MGG6_9ASCO</name>
<dbReference type="STRING" id="1382522.W6MGG6"/>
<dbReference type="AlphaFoldDB" id="W6MGG6"/>